<dbReference type="InterPro" id="IPR004391">
    <property type="entry name" value="Glu_race"/>
</dbReference>
<dbReference type="OrthoDB" id="9801055at2"/>
<evidence type="ECO:0000256" key="4">
    <source>
        <dbReference type="ARBA" id="ARBA00022984"/>
    </source>
</evidence>
<comment type="similarity">
    <text evidence="7">Belongs to the aspartate/glutamate racemases family.</text>
</comment>
<dbReference type="GO" id="GO:0009252">
    <property type="term" value="P:peptidoglycan biosynthetic process"/>
    <property type="evidence" value="ECO:0007669"/>
    <property type="project" value="UniProtKB-UniRule"/>
</dbReference>
<feature type="active site" description="Proton donor/acceptor" evidence="7">
    <location>
        <position position="185"/>
    </location>
</feature>
<evidence type="ECO:0000313" key="9">
    <source>
        <dbReference type="Proteomes" id="UP000191448"/>
    </source>
</evidence>
<dbReference type="NCBIfam" id="TIGR00067">
    <property type="entry name" value="glut_race"/>
    <property type="match status" value="1"/>
</dbReference>
<dbReference type="SUPFAM" id="SSF53681">
    <property type="entry name" value="Aspartate/glutamate racemase"/>
    <property type="match status" value="2"/>
</dbReference>
<dbReference type="PANTHER" id="PTHR21198:SF3">
    <property type="entry name" value="GLUTAMATE RACEMASE"/>
    <property type="match status" value="1"/>
</dbReference>
<dbReference type="RefSeq" id="WP_080023502.1">
    <property type="nucleotide sequence ID" value="NZ_LTAY01000059.1"/>
</dbReference>
<dbReference type="AlphaFoldDB" id="A0A1V4ST11"/>
<evidence type="ECO:0000256" key="5">
    <source>
        <dbReference type="ARBA" id="ARBA00023235"/>
    </source>
</evidence>
<dbReference type="Proteomes" id="UP000191448">
    <property type="component" value="Unassembled WGS sequence"/>
</dbReference>
<name>A0A1V4ST11_9CLOT</name>
<feature type="binding site" evidence="7">
    <location>
        <begin position="186"/>
        <end position="187"/>
    </location>
    <ligand>
        <name>substrate</name>
    </ligand>
</feature>
<dbReference type="GO" id="GO:0008881">
    <property type="term" value="F:glutamate racemase activity"/>
    <property type="evidence" value="ECO:0007669"/>
    <property type="project" value="UniProtKB-UniRule"/>
</dbReference>
<dbReference type="PROSITE" id="PS00923">
    <property type="entry name" value="ASP_GLU_RACEMASE_1"/>
    <property type="match status" value="1"/>
</dbReference>
<comment type="function">
    <text evidence="7">Provides the (R)-glutamate required for cell wall biosynthesis.</text>
</comment>
<sequence>MDKSKLPIGFFDSGVGGLSVLKDALKLMPNENYIFFGDSKNAPYGDRSMKEIRDLTFDAVDFLFSKNVKAIVVACNTATSAAVAELRRVHPEVPIVGIEPAVKPAVELNRKGKIVIMATAFTLKQDKFAKLVSKYDHVELYPMPCPGLVEFIEAGDLHSDELKEFLRDHFKEVMKEDIAAIVLGCTHYPFIKEALASVVGKDIPIIDGGEGTVRELRRRLSVAGLINESTQKGTIEFHNSCGREDVEELSRKLLGI</sequence>
<dbReference type="Gene3D" id="3.40.50.1860">
    <property type="match status" value="2"/>
</dbReference>
<feature type="active site" description="Proton donor/acceptor" evidence="7">
    <location>
        <position position="75"/>
    </location>
</feature>
<comment type="pathway">
    <text evidence="7">Cell wall biogenesis; peptidoglycan biosynthesis.</text>
</comment>
<accession>A0A1V4ST11</accession>
<comment type="catalytic activity">
    <reaction evidence="1 7">
        <text>L-glutamate = D-glutamate</text>
        <dbReference type="Rhea" id="RHEA:12813"/>
        <dbReference type="ChEBI" id="CHEBI:29985"/>
        <dbReference type="ChEBI" id="CHEBI:29986"/>
        <dbReference type="EC" id="5.1.1.3"/>
    </reaction>
</comment>
<dbReference type="PANTHER" id="PTHR21198">
    <property type="entry name" value="GLUTAMATE RACEMASE"/>
    <property type="match status" value="1"/>
</dbReference>
<evidence type="ECO:0000313" key="8">
    <source>
        <dbReference type="EMBL" id="OPX47009.1"/>
    </source>
</evidence>
<evidence type="ECO:0000256" key="6">
    <source>
        <dbReference type="ARBA" id="ARBA00023316"/>
    </source>
</evidence>
<feature type="binding site" evidence="7">
    <location>
        <begin position="12"/>
        <end position="13"/>
    </location>
    <ligand>
        <name>substrate</name>
    </ligand>
</feature>
<dbReference type="EC" id="5.1.1.3" evidence="2 7"/>
<dbReference type="InterPro" id="IPR033134">
    <property type="entry name" value="Asp/Glu_racemase_AS_2"/>
</dbReference>
<dbReference type="InterPro" id="IPR015942">
    <property type="entry name" value="Asp/Glu/hydantoin_racemase"/>
</dbReference>
<gene>
    <name evidence="8" type="primary">yrpC</name>
    <name evidence="7" type="synonym">murI</name>
    <name evidence="8" type="ORF">CLTHE_22470</name>
</gene>
<dbReference type="InterPro" id="IPR018187">
    <property type="entry name" value="Asp/Glu_racemase_AS_1"/>
</dbReference>
<evidence type="ECO:0000256" key="1">
    <source>
        <dbReference type="ARBA" id="ARBA00001602"/>
    </source>
</evidence>
<keyword evidence="6 7" id="KW-0961">Cell wall biogenesis/degradation</keyword>
<feature type="binding site" evidence="7">
    <location>
        <begin position="44"/>
        <end position="45"/>
    </location>
    <ligand>
        <name>substrate</name>
    </ligand>
</feature>
<dbReference type="GO" id="GO:0071555">
    <property type="term" value="P:cell wall organization"/>
    <property type="evidence" value="ECO:0007669"/>
    <property type="project" value="UniProtKB-KW"/>
</dbReference>
<dbReference type="FunFam" id="3.40.50.1860:FF:000001">
    <property type="entry name" value="Glutamate racemase"/>
    <property type="match status" value="1"/>
</dbReference>
<proteinExistence type="inferred from homology"/>
<feature type="binding site" evidence="7">
    <location>
        <begin position="76"/>
        <end position="77"/>
    </location>
    <ligand>
        <name>substrate</name>
    </ligand>
</feature>
<reference evidence="8 9" key="1">
    <citation type="submission" date="2016-02" db="EMBL/GenBank/DDBJ databases">
        <title>Genome sequence of Clostridium thermobutyricum DSM 4928.</title>
        <authorList>
            <person name="Poehlein A."/>
            <person name="Daniel R."/>
        </authorList>
    </citation>
    <scope>NUCLEOTIDE SEQUENCE [LARGE SCALE GENOMIC DNA]</scope>
    <source>
        <strain evidence="8 9">DSM 4928</strain>
    </source>
</reference>
<dbReference type="PROSITE" id="PS00924">
    <property type="entry name" value="ASP_GLU_RACEMASE_2"/>
    <property type="match status" value="1"/>
</dbReference>
<evidence type="ECO:0000256" key="7">
    <source>
        <dbReference type="HAMAP-Rule" id="MF_00258"/>
    </source>
</evidence>
<dbReference type="Pfam" id="PF01177">
    <property type="entry name" value="Asp_Glu_race"/>
    <property type="match status" value="1"/>
</dbReference>
<keyword evidence="5 7" id="KW-0413">Isomerase</keyword>
<dbReference type="UniPathway" id="UPA00219"/>
<dbReference type="HAMAP" id="MF_00258">
    <property type="entry name" value="Glu_racemase"/>
    <property type="match status" value="1"/>
</dbReference>
<protein>
    <recommendedName>
        <fullName evidence="2 7">Glutamate racemase</fullName>
        <ecNumber evidence="2 7">5.1.1.3</ecNumber>
    </recommendedName>
</protein>
<dbReference type="GO" id="GO:0008360">
    <property type="term" value="P:regulation of cell shape"/>
    <property type="evidence" value="ECO:0007669"/>
    <property type="project" value="UniProtKB-KW"/>
</dbReference>
<organism evidence="8 9">
    <name type="scientific">Clostridium thermobutyricum DSM 4928</name>
    <dbReference type="NCBI Taxonomy" id="1121339"/>
    <lineage>
        <taxon>Bacteria</taxon>
        <taxon>Bacillati</taxon>
        <taxon>Bacillota</taxon>
        <taxon>Clostridia</taxon>
        <taxon>Eubacteriales</taxon>
        <taxon>Clostridiaceae</taxon>
        <taxon>Clostridium</taxon>
    </lineage>
</organism>
<evidence type="ECO:0000256" key="2">
    <source>
        <dbReference type="ARBA" id="ARBA00013090"/>
    </source>
</evidence>
<evidence type="ECO:0000256" key="3">
    <source>
        <dbReference type="ARBA" id="ARBA00022960"/>
    </source>
</evidence>
<keyword evidence="3 7" id="KW-0133">Cell shape</keyword>
<keyword evidence="4 7" id="KW-0573">Peptidoglycan synthesis</keyword>
<dbReference type="EMBL" id="LTAY01000059">
    <property type="protein sequence ID" value="OPX47009.1"/>
    <property type="molecule type" value="Genomic_DNA"/>
</dbReference>
<dbReference type="InterPro" id="IPR001920">
    <property type="entry name" value="Asp/Glu_race"/>
</dbReference>
<comment type="caution">
    <text evidence="8">The sequence shown here is derived from an EMBL/GenBank/DDBJ whole genome shotgun (WGS) entry which is preliminary data.</text>
</comment>